<dbReference type="InterPro" id="IPR000719">
    <property type="entry name" value="Prot_kinase_dom"/>
</dbReference>
<name>A0A443HMC0_BYSSP</name>
<dbReference type="AlphaFoldDB" id="A0A443HMC0"/>
<dbReference type="Pfam" id="PF00069">
    <property type="entry name" value="Pkinase"/>
    <property type="match status" value="1"/>
</dbReference>
<dbReference type="VEuPathDB" id="FungiDB:C8Q69DRAFT_76405"/>
<dbReference type="GeneID" id="39603289"/>
<evidence type="ECO:0000313" key="5">
    <source>
        <dbReference type="Proteomes" id="UP000283841"/>
    </source>
</evidence>
<evidence type="ECO:0000313" key="4">
    <source>
        <dbReference type="EMBL" id="RWQ92968.1"/>
    </source>
</evidence>
<protein>
    <submittedName>
        <fullName evidence="4">Kinase-like domain-containing protein</fullName>
    </submittedName>
</protein>
<dbReference type="Proteomes" id="UP000283841">
    <property type="component" value="Unassembled WGS sequence"/>
</dbReference>
<feature type="compositionally biased region" description="Polar residues" evidence="1">
    <location>
        <begin position="55"/>
        <end position="76"/>
    </location>
</feature>
<dbReference type="GO" id="GO:0004672">
    <property type="term" value="F:protein kinase activity"/>
    <property type="evidence" value="ECO:0007669"/>
    <property type="project" value="InterPro"/>
</dbReference>
<feature type="signal peptide" evidence="2">
    <location>
        <begin position="1"/>
        <end position="21"/>
    </location>
</feature>
<evidence type="ECO:0000259" key="3">
    <source>
        <dbReference type="PROSITE" id="PS50011"/>
    </source>
</evidence>
<evidence type="ECO:0000256" key="2">
    <source>
        <dbReference type="SAM" id="SignalP"/>
    </source>
</evidence>
<dbReference type="GO" id="GO:0005524">
    <property type="term" value="F:ATP binding"/>
    <property type="evidence" value="ECO:0007669"/>
    <property type="project" value="InterPro"/>
</dbReference>
<dbReference type="InterPro" id="IPR011009">
    <property type="entry name" value="Kinase-like_dom_sf"/>
</dbReference>
<evidence type="ECO:0000256" key="1">
    <source>
        <dbReference type="SAM" id="MobiDB-lite"/>
    </source>
</evidence>
<sequence>MFSFVHLCFRMISFITRPLFLHPFQLLCDVFFPSSTERQLEDEETGQIGEGDTPIVSTEQQYDQSSPRECTESQGPQYCDNPYANLPVIGIGMTGRIHQIDKDRVVKVARVYSLEHLSEPDRGDTEYINEMNRETIRHEICVYERLGSHRGIISCLGVSEHGIELAFANQGNLGSYIENNPEPTESFKATWILTLTDTLSYVHSRKVFVDEIALRNFLVAEGQLKLADFGQSILLPLTADVNTISENDLTAKIEILHLGWVICSIAQWRVHKYYFFDTEKPQENPSMGDLFCRDLVQKCWNGEYVSMDALNKEAHILLGEMTLGGPV</sequence>
<keyword evidence="4" id="KW-0418">Kinase</keyword>
<comment type="caution">
    <text evidence="4">The sequence shown here is derived from an EMBL/GenBank/DDBJ whole genome shotgun (WGS) entry which is preliminary data.</text>
</comment>
<feature type="domain" description="Protein kinase" evidence="3">
    <location>
        <begin position="83"/>
        <end position="327"/>
    </location>
</feature>
<dbReference type="PROSITE" id="PS50011">
    <property type="entry name" value="PROTEIN_KINASE_DOM"/>
    <property type="match status" value="1"/>
</dbReference>
<dbReference type="RefSeq" id="XP_028482613.1">
    <property type="nucleotide sequence ID" value="XM_028634012.1"/>
</dbReference>
<feature type="chain" id="PRO_5019047284" evidence="2">
    <location>
        <begin position="22"/>
        <end position="327"/>
    </location>
</feature>
<dbReference type="STRING" id="264951.A0A443HMC0"/>
<organism evidence="4 5">
    <name type="scientific">Byssochlamys spectabilis</name>
    <name type="common">Paecilomyces variotii</name>
    <dbReference type="NCBI Taxonomy" id="264951"/>
    <lineage>
        <taxon>Eukaryota</taxon>
        <taxon>Fungi</taxon>
        <taxon>Dikarya</taxon>
        <taxon>Ascomycota</taxon>
        <taxon>Pezizomycotina</taxon>
        <taxon>Eurotiomycetes</taxon>
        <taxon>Eurotiomycetidae</taxon>
        <taxon>Eurotiales</taxon>
        <taxon>Thermoascaceae</taxon>
        <taxon>Paecilomyces</taxon>
    </lineage>
</organism>
<dbReference type="SUPFAM" id="SSF56112">
    <property type="entry name" value="Protein kinase-like (PK-like)"/>
    <property type="match status" value="1"/>
</dbReference>
<gene>
    <name evidence="4" type="ORF">C8Q69DRAFT_76405</name>
</gene>
<proteinExistence type="predicted"/>
<reference evidence="4 5" key="1">
    <citation type="journal article" date="2018" name="Front. Microbiol.">
        <title>Genomic and genetic insights into a cosmopolitan fungus, Paecilomyces variotii (Eurotiales).</title>
        <authorList>
            <person name="Urquhart A.S."/>
            <person name="Mondo S.J."/>
            <person name="Makela M.R."/>
            <person name="Hane J.K."/>
            <person name="Wiebenga A."/>
            <person name="He G."/>
            <person name="Mihaltcheva S."/>
            <person name="Pangilinan J."/>
            <person name="Lipzen A."/>
            <person name="Barry K."/>
            <person name="de Vries R.P."/>
            <person name="Grigoriev I.V."/>
            <person name="Idnurm A."/>
        </authorList>
    </citation>
    <scope>NUCLEOTIDE SEQUENCE [LARGE SCALE GENOMIC DNA]</scope>
    <source>
        <strain evidence="4 5">CBS 101075</strain>
    </source>
</reference>
<dbReference type="EMBL" id="RCNU01000011">
    <property type="protein sequence ID" value="RWQ92968.1"/>
    <property type="molecule type" value="Genomic_DNA"/>
</dbReference>
<keyword evidence="4" id="KW-0808">Transferase</keyword>
<feature type="region of interest" description="Disordered" evidence="1">
    <location>
        <begin position="39"/>
        <end position="76"/>
    </location>
</feature>
<dbReference type="Gene3D" id="1.10.510.10">
    <property type="entry name" value="Transferase(Phosphotransferase) domain 1"/>
    <property type="match status" value="1"/>
</dbReference>
<keyword evidence="2" id="KW-0732">Signal</keyword>
<accession>A0A443HMC0</accession>
<keyword evidence="5" id="KW-1185">Reference proteome</keyword>